<keyword evidence="4" id="KW-0804">Transcription</keyword>
<evidence type="ECO:0000256" key="3">
    <source>
        <dbReference type="ARBA" id="ARBA00023125"/>
    </source>
</evidence>
<dbReference type="Pfam" id="PF00249">
    <property type="entry name" value="Myb_DNA-binding"/>
    <property type="match status" value="1"/>
</dbReference>
<accession>A0A2I0B6I7</accession>
<dbReference type="SUPFAM" id="SSF46689">
    <property type="entry name" value="Homeodomain-like"/>
    <property type="match status" value="1"/>
</dbReference>
<dbReference type="InterPro" id="IPR006447">
    <property type="entry name" value="Myb_dom_plants"/>
</dbReference>
<feature type="domain" description="HTH myb-type" evidence="9">
    <location>
        <begin position="95"/>
        <end position="151"/>
    </location>
</feature>
<dbReference type="PANTHER" id="PTHR44191:SF4">
    <property type="entry name" value="OS01G0187900 PROTEIN"/>
    <property type="match status" value="1"/>
</dbReference>
<dbReference type="SMART" id="SM00717">
    <property type="entry name" value="SANT"/>
    <property type="match status" value="1"/>
</dbReference>
<dbReference type="GO" id="GO:0009739">
    <property type="term" value="P:response to gibberellin"/>
    <property type="evidence" value="ECO:0007669"/>
    <property type="project" value="TreeGrafter"/>
</dbReference>
<comment type="subcellular location">
    <subcellularLocation>
        <location evidence="1">Nucleus</location>
    </subcellularLocation>
</comment>
<dbReference type="Gene3D" id="1.10.10.60">
    <property type="entry name" value="Homeodomain-like"/>
    <property type="match status" value="1"/>
</dbReference>
<feature type="domain" description="Myb-like" evidence="7">
    <location>
        <begin position="95"/>
        <end position="147"/>
    </location>
</feature>
<dbReference type="GO" id="GO:0009723">
    <property type="term" value="P:response to ethylene"/>
    <property type="evidence" value="ECO:0007669"/>
    <property type="project" value="TreeGrafter"/>
</dbReference>
<evidence type="ECO:0000256" key="6">
    <source>
        <dbReference type="SAM" id="MobiDB-lite"/>
    </source>
</evidence>
<dbReference type="OrthoDB" id="118550at2759"/>
<sequence length="349" mass="38072">MTRRCSHCSSNRESSRSCSGSSGVKLFGVRIVEGVRAMKKSASMGSLSSAAACYTGSPTQSCSMSSDPARDHADGPSGYASDDLGHASCSPNCRNERKKGNPWSEEEHRMFLLGLQTLGKGDWRGISRNFVVTRTPTQVASHAQKYFIRQTNSSRRKRRSSLFDMVPELPRDQVPVVEEQLMLHSRSNESANANSLYASLHLGNALEPQHTDAAMRRPVPLPEPELKENILCSNAPSAVVPTYYPTLVPLAFPFWPPNLPPPINEEEAGEIHEVFKPTPVLPKDLVNADQLADMSNLSIRDGAGGHMVPSALSIKLHETSSSRQSAFHTNPSFSRPDLSQGSNNAIHAL</sequence>
<dbReference type="GO" id="GO:0009744">
    <property type="term" value="P:response to sucrose"/>
    <property type="evidence" value="ECO:0007669"/>
    <property type="project" value="UniProtKB-ARBA"/>
</dbReference>
<protein>
    <submittedName>
        <fullName evidence="10">Transcription factor MYB1R1</fullName>
    </submittedName>
</protein>
<feature type="region of interest" description="Disordered" evidence="6">
    <location>
        <begin position="1"/>
        <end position="22"/>
    </location>
</feature>
<proteinExistence type="predicted"/>
<dbReference type="InterPro" id="IPR052245">
    <property type="entry name" value="Plant_Stress_Dev_TF"/>
</dbReference>
<keyword evidence="3" id="KW-0238">DNA-binding</keyword>
<feature type="compositionally biased region" description="Low complexity" evidence="6">
    <location>
        <begin position="7"/>
        <end position="22"/>
    </location>
</feature>
<evidence type="ECO:0000259" key="8">
    <source>
        <dbReference type="PROSITE" id="PS51293"/>
    </source>
</evidence>
<feature type="domain" description="SANT" evidence="8">
    <location>
        <begin position="98"/>
        <end position="151"/>
    </location>
</feature>
<dbReference type="PROSITE" id="PS51294">
    <property type="entry name" value="HTH_MYB"/>
    <property type="match status" value="1"/>
</dbReference>
<dbReference type="PROSITE" id="PS51293">
    <property type="entry name" value="SANT"/>
    <property type="match status" value="1"/>
</dbReference>
<evidence type="ECO:0000256" key="1">
    <source>
        <dbReference type="ARBA" id="ARBA00004123"/>
    </source>
</evidence>
<dbReference type="Proteomes" id="UP000236161">
    <property type="component" value="Unassembled WGS sequence"/>
</dbReference>
<dbReference type="AlphaFoldDB" id="A0A2I0B6I7"/>
<dbReference type="InterPro" id="IPR001005">
    <property type="entry name" value="SANT/Myb"/>
</dbReference>
<dbReference type="PANTHER" id="PTHR44191">
    <property type="entry name" value="TRANSCRIPTION FACTOR KUA1"/>
    <property type="match status" value="1"/>
</dbReference>
<evidence type="ECO:0000256" key="4">
    <source>
        <dbReference type="ARBA" id="ARBA00023163"/>
    </source>
</evidence>
<keyword evidence="11" id="KW-1185">Reference proteome</keyword>
<feature type="region of interest" description="Disordered" evidence="6">
    <location>
        <begin position="323"/>
        <end position="349"/>
    </location>
</feature>
<evidence type="ECO:0000256" key="5">
    <source>
        <dbReference type="ARBA" id="ARBA00023242"/>
    </source>
</evidence>
<dbReference type="GO" id="GO:0006355">
    <property type="term" value="P:regulation of DNA-templated transcription"/>
    <property type="evidence" value="ECO:0007669"/>
    <property type="project" value="UniProtKB-ARBA"/>
</dbReference>
<evidence type="ECO:0000313" key="11">
    <source>
        <dbReference type="Proteomes" id="UP000236161"/>
    </source>
</evidence>
<dbReference type="PROSITE" id="PS50090">
    <property type="entry name" value="MYB_LIKE"/>
    <property type="match status" value="1"/>
</dbReference>
<reference evidence="10 11" key="1">
    <citation type="journal article" date="2017" name="Nature">
        <title>The Apostasia genome and the evolution of orchids.</title>
        <authorList>
            <person name="Zhang G.Q."/>
            <person name="Liu K.W."/>
            <person name="Li Z."/>
            <person name="Lohaus R."/>
            <person name="Hsiao Y.Y."/>
            <person name="Niu S.C."/>
            <person name="Wang J.Y."/>
            <person name="Lin Y.C."/>
            <person name="Xu Q."/>
            <person name="Chen L.J."/>
            <person name="Yoshida K."/>
            <person name="Fujiwara S."/>
            <person name="Wang Z.W."/>
            <person name="Zhang Y.Q."/>
            <person name="Mitsuda N."/>
            <person name="Wang M."/>
            <person name="Liu G.H."/>
            <person name="Pecoraro L."/>
            <person name="Huang H.X."/>
            <person name="Xiao X.J."/>
            <person name="Lin M."/>
            <person name="Wu X.Y."/>
            <person name="Wu W.L."/>
            <person name="Chen Y.Y."/>
            <person name="Chang S.B."/>
            <person name="Sakamoto S."/>
            <person name="Ohme-Takagi M."/>
            <person name="Yagi M."/>
            <person name="Zeng S.J."/>
            <person name="Shen C.Y."/>
            <person name="Yeh C.M."/>
            <person name="Luo Y.B."/>
            <person name="Tsai W.C."/>
            <person name="Van de Peer Y."/>
            <person name="Liu Z.J."/>
        </authorList>
    </citation>
    <scope>NUCLEOTIDE SEQUENCE [LARGE SCALE GENOMIC DNA]</scope>
    <source>
        <strain evidence="11">cv. Shenzhen</strain>
        <tissue evidence="10">Stem</tissue>
    </source>
</reference>
<dbReference type="NCBIfam" id="TIGR01557">
    <property type="entry name" value="myb_SHAQKYF"/>
    <property type="match status" value="1"/>
</dbReference>
<dbReference type="FunFam" id="1.10.10.60:FF:000009">
    <property type="entry name" value="transcription factor MYB1R1"/>
    <property type="match status" value="1"/>
</dbReference>
<dbReference type="InterPro" id="IPR017884">
    <property type="entry name" value="SANT_dom"/>
</dbReference>
<dbReference type="GO" id="GO:0005634">
    <property type="term" value="C:nucleus"/>
    <property type="evidence" value="ECO:0007669"/>
    <property type="project" value="UniProtKB-SubCell"/>
</dbReference>
<dbReference type="InterPro" id="IPR009057">
    <property type="entry name" value="Homeodomain-like_sf"/>
</dbReference>
<feature type="region of interest" description="Disordered" evidence="6">
    <location>
        <begin position="64"/>
        <end position="101"/>
    </location>
</feature>
<dbReference type="GO" id="GO:0003677">
    <property type="term" value="F:DNA binding"/>
    <property type="evidence" value="ECO:0007669"/>
    <property type="project" value="UniProtKB-KW"/>
</dbReference>
<name>A0A2I0B6I7_9ASPA</name>
<evidence type="ECO:0000259" key="9">
    <source>
        <dbReference type="PROSITE" id="PS51294"/>
    </source>
</evidence>
<dbReference type="STRING" id="1088818.A0A2I0B6I7"/>
<dbReference type="CDD" id="cd00167">
    <property type="entry name" value="SANT"/>
    <property type="match status" value="1"/>
</dbReference>
<evidence type="ECO:0000313" key="10">
    <source>
        <dbReference type="EMBL" id="PKA63395.1"/>
    </source>
</evidence>
<evidence type="ECO:0000256" key="2">
    <source>
        <dbReference type="ARBA" id="ARBA00023015"/>
    </source>
</evidence>
<dbReference type="EMBL" id="KZ451908">
    <property type="protein sequence ID" value="PKA63395.1"/>
    <property type="molecule type" value="Genomic_DNA"/>
</dbReference>
<gene>
    <name evidence="10" type="ORF">AXF42_Ash005290</name>
</gene>
<keyword evidence="2" id="KW-0805">Transcription regulation</keyword>
<evidence type="ECO:0000259" key="7">
    <source>
        <dbReference type="PROSITE" id="PS50090"/>
    </source>
</evidence>
<keyword evidence="5" id="KW-0539">Nucleus</keyword>
<organism evidence="10 11">
    <name type="scientific">Apostasia shenzhenica</name>
    <dbReference type="NCBI Taxonomy" id="1088818"/>
    <lineage>
        <taxon>Eukaryota</taxon>
        <taxon>Viridiplantae</taxon>
        <taxon>Streptophyta</taxon>
        <taxon>Embryophyta</taxon>
        <taxon>Tracheophyta</taxon>
        <taxon>Spermatophyta</taxon>
        <taxon>Magnoliopsida</taxon>
        <taxon>Liliopsida</taxon>
        <taxon>Asparagales</taxon>
        <taxon>Orchidaceae</taxon>
        <taxon>Apostasioideae</taxon>
        <taxon>Apostasia</taxon>
    </lineage>
</organism>
<dbReference type="InterPro" id="IPR017930">
    <property type="entry name" value="Myb_dom"/>
</dbReference>